<reference evidence="2 3" key="1">
    <citation type="submission" date="2022-06" db="EMBL/GenBank/DDBJ databases">
        <title>Mesorhizobium sp. strain RP14 Genome sequencing and assembly.</title>
        <authorList>
            <person name="Kim I."/>
        </authorList>
    </citation>
    <scope>NUCLEOTIDE SEQUENCE [LARGE SCALE GENOMIC DNA]</scope>
    <source>
        <strain evidence="3">RP14(2022)</strain>
    </source>
</reference>
<dbReference type="EMBL" id="JAMXQS010000004">
    <property type="protein sequence ID" value="MCO6049756.1"/>
    <property type="molecule type" value="Genomic_DNA"/>
</dbReference>
<dbReference type="Proteomes" id="UP001205906">
    <property type="component" value="Unassembled WGS sequence"/>
</dbReference>
<dbReference type="Pfam" id="PF06186">
    <property type="entry name" value="DUF992"/>
    <property type="match status" value="1"/>
</dbReference>
<accession>A0ABT1C6E9</accession>
<evidence type="ECO:0000313" key="2">
    <source>
        <dbReference type="EMBL" id="MCO6049756.1"/>
    </source>
</evidence>
<dbReference type="RefSeq" id="WP_252817875.1">
    <property type="nucleotide sequence ID" value="NZ_JAMXQS010000004.1"/>
</dbReference>
<comment type="caution">
    <text evidence="2">The sequence shown here is derived from an EMBL/GenBank/DDBJ whole genome shotgun (WGS) entry which is preliminary data.</text>
</comment>
<keyword evidence="1" id="KW-0732">Signal</keyword>
<gene>
    <name evidence="2" type="ORF">NGM99_08115</name>
</gene>
<evidence type="ECO:0000256" key="1">
    <source>
        <dbReference type="SAM" id="SignalP"/>
    </source>
</evidence>
<name>A0ABT1C6E9_9HYPH</name>
<feature type="chain" id="PRO_5047371488" evidence="1">
    <location>
        <begin position="25"/>
        <end position="162"/>
    </location>
</feature>
<dbReference type="InterPro" id="IPR009333">
    <property type="entry name" value="DUF992"/>
</dbReference>
<keyword evidence="3" id="KW-1185">Reference proteome</keyword>
<proteinExistence type="predicted"/>
<evidence type="ECO:0000313" key="3">
    <source>
        <dbReference type="Proteomes" id="UP001205906"/>
    </source>
</evidence>
<feature type="signal peptide" evidence="1">
    <location>
        <begin position="1"/>
        <end position="24"/>
    </location>
</feature>
<organism evidence="2 3">
    <name type="scientific">Mesorhizobium liriopis</name>
    <dbReference type="NCBI Taxonomy" id="2953882"/>
    <lineage>
        <taxon>Bacteria</taxon>
        <taxon>Pseudomonadati</taxon>
        <taxon>Pseudomonadota</taxon>
        <taxon>Alphaproteobacteria</taxon>
        <taxon>Hyphomicrobiales</taxon>
        <taxon>Phyllobacteriaceae</taxon>
        <taxon>Mesorhizobium</taxon>
    </lineage>
</organism>
<protein>
    <submittedName>
        <fullName evidence="2">DUF992 domain-containing protein</fullName>
    </submittedName>
</protein>
<sequence>MKKTLSALAILGASLFAATPATHAAGLELGILDCAVDGGLGYVVGSHKGLTCTFRPYDKAYGPEIYTGRIGKLGIDLGITHQSSISWAVLAAHGGEYGPGSLVGNYLGASADASIVTGGGANLLVGGFKRSLTLQPLSVQTQTGLNAAVAVTKLELYQETVK</sequence>